<evidence type="ECO:0000313" key="7">
    <source>
        <dbReference type="Proteomes" id="UP000639772"/>
    </source>
</evidence>
<evidence type="ECO:0000256" key="2">
    <source>
        <dbReference type="ARBA" id="ARBA00022679"/>
    </source>
</evidence>
<evidence type="ECO:0000259" key="5">
    <source>
        <dbReference type="Pfam" id="PF01743"/>
    </source>
</evidence>
<proteinExistence type="inferred from homology"/>
<feature type="domain" description="Poly A polymerase head" evidence="5">
    <location>
        <begin position="92"/>
        <end position="229"/>
    </location>
</feature>
<dbReference type="PANTHER" id="PTHR13734:SF5">
    <property type="entry name" value="CCA TRNA NUCLEOTIDYLTRANSFERASE, MITOCHONDRIAL"/>
    <property type="match status" value="1"/>
</dbReference>
<dbReference type="Gene3D" id="3.30.460.10">
    <property type="entry name" value="Beta Polymerase, domain 2"/>
    <property type="match status" value="1"/>
</dbReference>
<accession>A0A835S7R1</accession>
<dbReference type="EMBL" id="JADCNM010000001">
    <property type="protein sequence ID" value="KAG0503159.1"/>
    <property type="molecule type" value="Genomic_DNA"/>
</dbReference>
<dbReference type="OrthoDB" id="445712at2759"/>
<dbReference type="Proteomes" id="UP000639772">
    <property type="component" value="Chromosome 1"/>
</dbReference>
<dbReference type="GO" id="GO:0005739">
    <property type="term" value="C:mitochondrion"/>
    <property type="evidence" value="ECO:0007669"/>
    <property type="project" value="UniProtKB-ARBA"/>
</dbReference>
<evidence type="ECO:0000256" key="1">
    <source>
        <dbReference type="ARBA" id="ARBA00007265"/>
    </source>
</evidence>
<evidence type="ECO:0000256" key="3">
    <source>
        <dbReference type="ARBA" id="ARBA00022884"/>
    </source>
</evidence>
<evidence type="ECO:0000256" key="4">
    <source>
        <dbReference type="RuleBase" id="RU003953"/>
    </source>
</evidence>
<dbReference type="SUPFAM" id="SSF81891">
    <property type="entry name" value="Poly A polymerase C-terminal region-like"/>
    <property type="match status" value="1"/>
</dbReference>
<name>A0A835S7R1_VANPL</name>
<dbReference type="InterPro" id="IPR043519">
    <property type="entry name" value="NT_sf"/>
</dbReference>
<protein>
    <recommendedName>
        <fullName evidence="5">Poly A polymerase head domain-containing protein</fullName>
    </recommendedName>
</protein>
<dbReference type="GO" id="GO:0052929">
    <property type="term" value="F:ATP:3'-cytidine-cytidine-tRNA adenylyltransferase activity"/>
    <property type="evidence" value="ECO:0007669"/>
    <property type="project" value="TreeGrafter"/>
</dbReference>
<dbReference type="GO" id="GO:0052927">
    <property type="term" value="F:CC tRNA cytidylyltransferase activity"/>
    <property type="evidence" value="ECO:0007669"/>
    <property type="project" value="TreeGrafter"/>
</dbReference>
<evidence type="ECO:0000313" key="6">
    <source>
        <dbReference type="EMBL" id="KAG0503159.1"/>
    </source>
</evidence>
<dbReference type="CDD" id="cd05398">
    <property type="entry name" value="NT_ClassII-CCAase"/>
    <property type="match status" value="1"/>
</dbReference>
<sequence length="601" mass="68902">MVAAVSSSTKLFALQRFPSLPSYLISAKTIIFPARRRLGFFFRGCRCGGGSGHMVMEARTVVNDRIDITEKEDKIFRRLLDVVDQFKLNTQLRVAGGWVRDKLLGNDCYDIDIALDNMLGREFCEKISEYLQSVGEEEHGKAVILSNPDQSKHLETARMRIYDTWIDFVNLRSETYAENSRIPTMKFGTAKQDAFRRDLTINSLFYNINSNSVEDLTGRGIQDLKDGYIVTPLPPRETFLDDPLRVLRAIRFGARFKFKLDEDLREAASSEEVKEALMNKISRERIGHEVDLMISGNQPVMAMLHILELKLFDAVFTCPENPQPEVVEGCERFCISYLDAAWNVLQLINPSLFDDEQRRIYFYAALFLPLRNVVYMDNSKKIAVTSFIIRSSLKLKTNDAEMVSALHLAAERFLSLILLMESDKESVSSEIKLQDDFLNIPPTSAKRVLAGMLLREIKTYWRVALLISTLLYSIPINAGNSLINESERRKEIFIKVEKTICDLGLDNIWKMKPLLDGRAIMSVLQLKGGGPIIGEWQQRMLKWQLVNPKATEEECIDWMKQSQFLLQHPQHCPCCHLLTFGMSIMHYTCYTLPVVHRTPKQ</sequence>
<reference evidence="6 7" key="1">
    <citation type="journal article" date="2020" name="Nat. Food">
        <title>A phased Vanilla planifolia genome enables genetic improvement of flavour and production.</title>
        <authorList>
            <person name="Hasing T."/>
            <person name="Tang H."/>
            <person name="Brym M."/>
            <person name="Khazi F."/>
            <person name="Huang T."/>
            <person name="Chambers A.H."/>
        </authorList>
    </citation>
    <scope>NUCLEOTIDE SEQUENCE [LARGE SCALE GENOMIC DNA]</scope>
    <source>
        <tissue evidence="6">Leaf</tissue>
    </source>
</reference>
<keyword evidence="2 4" id="KW-0808">Transferase</keyword>
<dbReference type="FunFam" id="3.30.460.10:FF:000019">
    <property type="entry name" value="tRNA nucleotidyltransferase cca2"/>
    <property type="match status" value="1"/>
</dbReference>
<keyword evidence="3 4" id="KW-0694">RNA-binding</keyword>
<dbReference type="Gene3D" id="1.10.3090.10">
    <property type="entry name" value="cca-adding enzyme, domain 2"/>
    <property type="match status" value="1"/>
</dbReference>
<dbReference type="PANTHER" id="PTHR13734">
    <property type="entry name" value="TRNA-NUCLEOTIDYLTRANSFERASE"/>
    <property type="match status" value="1"/>
</dbReference>
<dbReference type="GO" id="GO:0003723">
    <property type="term" value="F:RNA binding"/>
    <property type="evidence" value="ECO:0007669"/>
    <property type="project" value="UniProtKB-KW"/>
</dbReference>
<dbReference type="GO" id="GO:0001680">
    <property type="term" value="P:tRNA 3'-terminal CCA addition"/>
    <property type="evidence" value="ECO:0007669"/>
    <property type="project" value="UniProtKB-ARBA"/>
</dbReference>
<dbReference type="Pfam" id="PF01743">
    <property type="entry name" value="PolyA_pol"/>
    <property type="match status" value="1"/>
</dbReference>
<organism evidence="6 7">
    <name type="scientific">Vanilla planifolia</name>
    <name type="common">Vanilla</name>
    <dbReference type="NCBI Taxonomy" id="51239"/>
    <lineage>
        <taxon>Eukaryota</taxon>
        <taxon>Viridiplantae</taxon>
        <taxon>Streptophyta</taxon>
        <taxon>Embryophyta</taxon>
        <taxon>Tracheophyta</taxon>
        <taxon>Spermatophyta</taxon>
        <taxon>Magnoliopsida</taxon>
        <taxon>Liliopsida</taxon>
        <taxon>Asparagales</taxon>
        <taxon>Orchidaceae</taxon>
        <taxon>Vanilloideae</taxon>
        <taxon>Vanilleae</taxon>
        <taxon>Vanilla</taxon>
    </lineage>
</organism>
<comment type="caution">
    <text evidence="6">The sequence shown here is derived from an EMBL/GenBank/DDBJ whole genome shotgun (WGS) entry which is preliminary data.</text>
</comment>
<dbReference type="AlphaFoldDB" id="A0A835S7R1"/>
<comment type="similarity">
    <text evidence="1 4">Belongs to the tRNA nucleotidyltransferase/poly(A) polymerase family.</text>
</comment>
<dbReference type="SUPFAM" id="SSF81301">
    <property type="entry name" value="Nucleotidyltransferase"/>
    <property type="match status" value="1"/>
</dbReference>
<gene>
    <name evidence="6" type="ORF">HPP92_003231</name>
</gene>
<dbReference type="InterPro" id="IPR002646">
    <property type="entry name" value="PolA_pol_head_dom"/>
</dbReference>